<keyword evidence="8" id="KW-1185">Reference proteome</keyword>
<keyword evidence="6" id="KW-0694">RNA-binding</keyword>
<organism evidence="7 8">
    <name type="scientific">Candidatus Nucleicultrix amoebiphila FS5</name>
    <dbReference type="NCBI Taxonomy" id="1414854"/>
    <lineage>
        <taxon>Bacteria</taxon>
        <taxon>Pseudomonadati</taxon>
        <taxon>Pseudomonadota</taxon>
        <taxon>Alphaproteobacteria</taxon>
        <taxon>Holosporales</taxon>
        <taxon>Candidatus Nucleicultricaceae</taxon>
        <taxon>Candidatus Nucleicultrix</taxon>
    </lineage>
</organism>
<evidence type="ECO:0000313" key="7">
    <source>
        <dbReference type="EMBL" id="ARN85314.1"/>
    </source>
</evidence>
<evidence type="ECO:0000313" key="8">
    <source>
        <dbReference type="Proteomes" id="UP000237351"/>
    </source>
</evidence>
<dbReference type="GO" id="GO:0003735">
    <property type="term" value="F:structural constituent of ribosome"/>
    <property type="evidence" value="ECO:0007669"/>
    <property type="project" value="InterPro"/>
</dbReference>
<evidence type="ECO:0000256" key="6">
    <source>
        <dbReference type="HAMAP-Rule" id="MF_00362"/>
    </source>
</evidence>
<dbReference type="AlphaFoldDB" id="A0A1W6N636"/>
<dbReference type="InterPro" id="IPR022973">
    <property type="entry name" value="Ribosomal_uL10_bac"/>
</dbReference>
<dbReference type="EMBL" id="CP008743">
    <property type="protein sequence ID" value="ARN85314.1"/>
    <property type="molecule type" value="Genomic_DNA"/>
</dbReference>
<comment type="subunit">
    <text evidence="6">Part of the ribosomal stalk of the 50S ribosomal subunit. The N-terminus interacts with L11 and the large rRNA to form the base of the stalk. The C-terminus forms an elongated spine to which L12 dimers bind in a sequential fashion forming a multimeric L10(L12)X complex.</text>
</comment>
<dbReference type="PROSITE" id="PS01109">
    <property type="entry name" value="RIBOSOMAL_L10"/>
    <property type="match status" value="1"/>
</dbReference>
<dbReference type="CDD" id="cd05797">
    <property type="entry name" value="Ribosomal_L10"/>
    <property type="match status" value="1"/>
</dbReference>
<accession>A0A1W6N636</accession>
<reference evidence="7 8" key="1">
    <citation type="submission" date="2014-06" db="EMBL/GenBank/DDBJ databases">
        <title>The genome of the endonuclear symbiont Nucleicultrix amoebiphila.</title>
        <authorList>
            <person name="Schulz F."/>
            <person name="Horn M."/>
        </authorList>
    </citation>
    <scope>NUCLEOTIDE SEQUENCE [LARGE SCALE GENOMIC DNA]</scope>
    <source>
        <strain evidence="7 8">FS5</strain>
    </source>
</reference>
<dbReference type="InterPro" id="IPR043141">
    <property type="entry name" value="Ribosomal_uL10-like_sf"/>
</dbReference>
<dbReference type="GO" id="GO:0015934">
    <property type="term" value="C:large ribosomal subunit"/>
    <property type="evidence" value="ECO:0007669"/>
    <property type="project" value="InterPro"/>
</dbReference>
<dbReference type="OrthoDB" id="9791972at2"/>
<comment type="similarity">
    <text evidence="2 6">Belongs to the universal ribosomal protein uL10 family.</text>
</comment>
<keyword evidence="3 6" id="KW-0689">Ribosomal protein</keyword>
<comment type="function">
    <text evidence="1 6">Forms part of the ribosomal stalk, playing a central role in the interaction of the ribosome with GTP-bound translation factors.</text>
</comment>
<evidence type="ECO:0000256" key="1">
    <source>
        <dbReference type="ARBA" id="ARBA00002633"/>
    </source>
</evidence>
<proteinExistence type="inferred from homology"/>
<dbReference type="KEGG" id="naf:GQ61_08495"/>
<dbReference type="GO" id="GO:0070180">
    <property type="term" value="F:large ribosomal subunit rRNA binding"/>
    <property type="evidence" value="ECO:0007669"/>
    <property type="project" value="UniProtKB-UniRule"/>
</dbReference>
<dbReference type="SUPFAM" id="SSF160369">
    <property type="entry name" value="Ribosomal protein L10-like"/>
    <property type="match status" value="1"/>
</dbReference>
<dbReference type="InterPro" id="IPR047865">
    <property type="entry name" value="Ribosomal_uL10_bac_type"/>
</dbReference>
<dbReference type="InterPro" id="IPR002363">
    <property type="entry name" value="Ribosomal_uL10_CS_bac"/>
</dbReference>
<dbReference type="RefSeq" id="WP_085784871.1">
    <property type="nucleotide sequence ID" value="NZ_CP008743.1"/>
</dbReference>
<dbReference type="HAMAP" id="MF_00362">
    <property type="entry name" value="Ribosomal_uL10"/>
    <property type="match status" value="1"/>
</dbReference>
<dbReference type="STRING" id="1414854.GQ61_08495"/>
<sequence length="169" mass="17953">MNRNEKEAFVTSLRADLSDAGIVVVTRQSGLTVSESTDLRHKVHKIGGRYKVAKNTLIRLAIKDTANEALTDHLNGPVALAYSPDPVAAAKITVEFANKNDKLEIVCGMLGDKLLDSNGVKTLAKLPSLDQLRGKLVGLLQAPASKIVGVLQAPGGQVARVLSAYSRKG</sequence>
<dbReference type="InterPro" id="IPR001790">
    <property type="entry name" value="Ribosomal_uL10"/>
</dbReference>
<dbReference type="PANTHER" id="PTHR11560">
    <property type="entry name" value="39S RIBOSOMAL PROTEIN L10, MITOCHONDRIAL"/>
    <property type="match status" value="1"/>
</dbReference>
<evidence type="ECO:0000256" key="4">
    <source>
        <dbReference type="ARBA" id="ARBA00023274"/>
    </source>
</evidence>
<dbReference type="Gene3D" id="6.10.250.290">
    <property type="match status" value="1"/>
</dbReference>
<dbReference type="NCBIfam" id="NF000955">
    <property type="entry name" value="PRK00099.1-1"/>
    <property type="match status" value="1"/>
</dbReference>
<keyword evidence="4 6" id="KW-0687">Ribonucleoprotein</keyword>
<evidence type="ECO:0000256" key="5">
    <source>
        <dbReference type="ARBA" id="ARBA00035202"/>
    </source>
</evidence>
<dbReference type="Proteomes" id="UP000237351">
    <property type="component" value="Chromosome"/>
</dbReference>
<evidence type="ECO:0000256" key="3">
    <source>
        <dbReference type="ARBA" id="ARBA00022980"/>
    </source>
</evidence>
<keyword evidence="6" id="KW-0699">rRNA-binding</keyword>
<dbReference type="GO" id="GO:0006412">
    <property type="term" value="P:translation"/>
    <property type="evidence" value="ECO:0007669"/>
    <property type="project" value="UniProtKB-UniRule"/>
</dbReference>
<dbReference type="Pfam" id="PF00466">
    <property type="entry name" value="Ribosomal_L10"/>
    <property type="match status" value="1"/>
</dbReference>
<evidence type="ECO:0000256" key="2">
    <source>
        <dbReference type="ARBA" id="ARBA00008889"/>
    </source>
</evidence>
<protein>
    <recommendedName>
        <fullName evidence="5 6">Large ribosomal subunit protein uL10</fullName>
    </recommendedName>
</protein>
<gene>
    <name evidence="6" type="primary">rplJ</name>
    <name evidence="7" type="ORF">GQ61_08495</name>
</gene>
<dbReference type="Gene3D" id="3.30.70.1730">
    <property type="match status" value="1"/>
</dbReference>
<name>A0A1W6N636_9PROT</name>